<dbReference type="NCBIfam" id="NF042937">
    <property type="entry name" value="leader_Ms4533A"/>
    <property type="match status" value="1"/>
</dbReference>
<organism evidence="1 2">
    <name type="scientific">Streptomyces fildesensis</name>
    <dbReference type="NCBI Taxonomy" id="375757"/>
    <lineage>
        <taxon>Bacteria</taxon>
        <taxon>Bacillati</taxon>
        <taxon>Actinomycetota</taxon>
        <taxon>Actinomycetes</taxon>
        <taxon>Kitasatosporales</taxon>
        <taxon>Streptomycetaceae</taxon>
        <taxon>Streptomyces</taxon>
    </lineage>
</organism>
<proteinExistence type="predicted"/>
<dbReference type="Proteomes" id="UP001614394">
    <property type="component" value="Unassembled WGS sequence"/>
</dbReference>
<gene>
    <name evidence="1" type="ORF">ACIGXA_02840</name>
</gene>
<keyword evidence="2" id="KW-1185">Reference proteome</keyword>
<evidence type="ECO:0000313" key="2">
    <source>
        <dbReference type="Proteomes" id="UP001614394"/>
    </source>
</evidence>
<accession>A0ABW8BZ37</accession>
<sequence>MSHRHAPEDASIKLVLIGVAEICVADILCR</sequence>
<name>A0ABW8BZ37_9ACTN</name>
<protein>
    <submittedName>
        <fullName evidence="1">Ms4533A family Cys-rich leader peptide</fullName>
    </submittedName>
</protein>
<dbReference type="EMBL" id="JBITYG010000001">
    <property type="protein sequence ID" value="MFI9099434.1"/>
    <property type="molecule type" value="Genomic_DNA"/>
</dbReference>
<comment type="caution">
    <text evidence="1">The sequence shown here is derived from an EMBL/GenBank/DDBJ whole genome shotgun (WGS) entry which is preliminary data.</text>
</comment>
<evidence type="ECO:0000313" key="1">
    <source>
        <dbReference type="EMBL" id="MFI9099434.1"/>
    </source>
</evidence>
<dbReference type="RefSeq" id="WP_368860151.1">
    <property type="nucleotide sequence ID" value="NZ_JAAIKO010000001.1"/>
</dbReference>
<reference evidence="1 2" key="1">
    <citation type="submission" date="2024-10" db="EMBL/GenBank/DDBJ databases">
        <title>The Natural Products Discovery Center: Release of the First 8490 Sequenced Strains for Exploring Actinobacteria Biosynthetic Diversity.</title>
        <authorList>
            <person name="Kalkreuter E."/>
            <person name="Kautsar S.A."/>
            <person name="Yang D."/>
            <person name="Bader C.D."/>
            <person name="Teijaro C.N."/>
            <person name="Fluegel L."/>
            <person name="Davis C.M."/>
            <person name="Simpson J.R."/>
            <person name="Lauterbach L."/>
            <person name="Steele A.D."/>
            <person name="Gui C."/>
            <person name="Meng S."/>
            <person name="Li G."/>
            <person name="Viehrig K."/>
            <person name="Ye F."/>
            <person name="Su P."/>
            <person name="Kiefer A.F."/>
            <person name="Nichols A."/>
            <person name="Cepeda A.J."/>
            <person name="Yan W."/>
            <person name="Fan B."/>
            <person name="Jiang Y."/>
            <person name="Adhikari A."/>
            <person name="Zheng C.-J."/>
            <person name="Schuster L."/>
            <person name="Cowan T.M."/>
            <person name="Smanski M.J."/>
            <person name="Chevrette M.G."/>
            <person name="De Carvalho L.P.S."/>
            <person name="Shen B."/>
        </authorList>
    </citation>
    <scope>NUCLEOTIDE SEQUENCE [LARGE SCALE GENOMIC DNA]</scope>
    <source>
        <strain evidence="1 2">NPDC053399</strain>
    </source>
</reference>